<keyword evidence="3" id="KW-1185">Reference proteome</keyword>
<reference evidence="2 3" key="1">
    <citation type="journal article" date="2018" name="Mol. Plant">
        <title>The genome of Artemisia annua provides insight into the evolution of Asteraceae family and artemisinin biosynthesis.</title>
        <authorList>
            <person name="Shen Q."/>
            <person name="Zhang L."/>
            <person name="Liao Z."/>
            <person name="Wang S."/>
            <person name="Yan T."/>
            <person name="Shi P."/>
            <person name="Liu M."/>
            <person name="Fu X."/>
            <person name="Pan Q."/>
            <person name="Wang Y."/>
            <person name="Lv Z."/>
            <person name="Lu X."/>
            <person name="Zhang F."/>
            <person name="Jiang W."/>
            <person name="Ma Y."/>
            <person name="Chen M."/>
            <person name="Hao X."/>
            <person name="Li L."/>
            <person name="Tang Y."/>
            <person name="Lv G."/>
            <person name="Zhou Y."/>
            <person name="Sun X."/>
            <person name="Brodelius P.E."/>
            <person name="Rose J.K.C."/>
            <person name="Tang K."/>
        </authorList>
    </citation>
    <scope>NUCLEOTIDE SEQUENCE [LARGE SCALE GENOMIC DNA]</scope>
    <source>
        <strain evidence="3">cv. Huhao1</strain>
        <tissue evidence="2">Leaf</tissue>
    </source>
</reference>
<dbReference type="AlphaFoldDB" id="A0A2U1MHR9"/>
<comment type="caution">
    <text evidence="2">The sequence shown here is derived from an EMBL/GenBank/DDBJ whole genome shotgun (WGS) entry which is preliminary data.</text>
</comment>
<organism evidence="2 3">
    <name type="scientific">Artemisia annua</name>
    <name type="common">Sweet wormwood</name>
    <dbReference type="NCBI Taxonomy" id="35608"/>
    <lineage>
        <taxon>Eukaryota</taxon>
        <taxon>Viridiplantae</taxon>
        <taxon>Streptophyta</taxon>
        <taxon>Embryophyta</taxon>
        <taxon>Tracheophyta</taxon>
        <taxon>Spermatophyta</taxon>
        <taxon>Magnoliopsida</taxon>
        <taxon>eudicotyledons</taxon>
        <taxon>Gunneridae</taxon>
        <taxon>Pentapetalae</taxon>
        <taxon>asterids</taxon>
        <taxon>campanulids</taxon>
        <taxon>Asterales</taxon>
        <taxon>Asteraceae</taxon>
        <taxon>Asteroideae</taxon>
        <taxon>Anthemideae</taxon>
        <taxon>Artemisiinae</taxon>
        <taxon>Artemisia</taxon>
    </lineage>
</organism>
<evidence type="ECO:0000313" key="2">
    <source>
        <dbReference type="EMBL" id="PWA60811.1"/>
    </source>
</evidence>
<accession>A0A2U1MHR9</accession>
<name>A0A2U1MHR9_ARTAN</name>
<proteinExistence type="predicted"/>
<protein>
    <submittedName>
        <fullName evidence="2">Uncharacterized protein</fullName>
    </submittedName>
</protein>
<evidence type="ECO:0000313" key="3">
    <source>
        <dbReference type="Proteomes" id="UP000245207"/>
    </source>
</evidence>
<feature type="compositionally biased region" description="Basic and acidic residues" evidence="1">
    <location>
        <begin position="91"/>
        <end position="101"/>
    </location>
</feature>
<sequence length="131" mass="15039">MATFYTSSSNPTKKYTCKHKKLVSDQKQVWNNSRRINHRNFSCDSKYPQQRRSFNPLAVLTKQGLKQLAKPKVTRSVLSQSTDRLSQSTARPKERTTRLKSEKREAARLLVISGIKQGLMVEETVSLKKTV</sequence>
<gene>
    <name evidence="2" type="ORF">CTI12_AA374820</name>
</gene>
<dbReference type="Proteomes" id="UP000245207">
    <property type="component" value="Unassembled WGS sequence"/>
</dbReference>
<dbReference type="EMBL" id="PKPP01005255">
    <property type="protein sequence ID" value="PWA60811.1"/>
    <property type="molecule type" value="Genomic_DNA"/>
</dbReference>
<feature type="region of interest" description="Disordered" evidence="1">
    <location>
        <begin position="71"/>
        <end position="101"/>
    </location>
</feature>
<evidence type="ECO:0000256" key="1">
    <source>
        <dbReference type="SAM" id="MobiDB-lite"/>
    </source>
</evidence>
<feature type="compositionally biased region" description="Polar residues" evidence="1">
    <location>
        <begin position="76"/>
        <end position="90"/>
    </location>
</feature>